<dbReference type="Proteomes" id="UP000032068">
    <property type="component" value="Unassembled WGS sequence"/>
</dbReference>
<dbReference type="RefSeq" id="WP_042554855.1">
    <property type="nucleotide sequence ID" value="NZ_JXQW01000041.1"/>
</dbReference>
<comment type="subcellular location">
    <subcellularLocation>
        <location evidence="1">Membrane</location>
        <topology evidence="1">Multi-pass membrane protein</topology>
    </subcellularLocation>
</comment>
<feature type="transmembrane region" description="Helical" evidence="5">
    <location>
        <begin position="102"/>
        <end position="123"/>
    </location>
</feature>
<comment type="caution">
    <text evidence="6">The sequence shown here is derived from an EMBL/GenBank/DDBJ whole genome shotgun (WGS) entry which is preliminary data.</text>
</comment>
<reference evidence="6 7" key="1">
    <citation type="submission" date="2014-12" db="EMBL/GenBank/DDBJ databases">
        <title>16Stimator: statistical estimation of ribosomal gene copy numbers from draft genome assemblies.</title>
        <authorList>
            <person name="Perisin M.A."/>
            <person name="Vetter M."/>
            <person name="Gilbert J.A."/>
            <person name="Bergelson J."/>
        </authorList>
    </citation>
    <scope>NUCLEOTIDE SEQUENCE [LARGE SCALE GENOMIC DNA]</scope>
    <source>
        <strain evidence="6 7">MEJ086</strain>
    </source>
</reference>
<keyword evidence="2 5" id="KW-0812">Transmembrane</keyword>
<keyword evidence="4 5" id="KW-0472">Membrane</keyword>
<evidence type="ECO:0000256" key="1">
    <source>
        <dbReference type="ARBA" id="ARBA00004141"/>
    </source>
</evidence>
<dbReference type="PANTHER" id="PTHR30249:SF0">
    <property type="entry name" value="PLASTIDAL GLYCOLATE_GLYCERATE TRANSLOCATOR 1, CHLOROPLASTIC"/>
    <property type="match status" value="1"/>
</dbReference>
<evidence type="ECO:0000256" key="3">
    <source>
        <dbReference type="ARBA" id="ARBA00022989"/>
    </source>
</evidence>
<evidence type="ECO:0000313" key="6">
    <source>
        <dbReference type="EMBL" id="KIP98533.1"/>
    </source>
</evidence>
<dbReference type="GO" id="GO:0016020">
    <property type="term" value="C:membrane"/>
    <property type="evidence" value="ECO:0007669"/>
    <property type="project" value="UniProtKB-SubCell"/>
</dbReference>
<dbReference type="Pfam" id="PF04172">
    <property type="entry name" value="LrgB"/>
    <property type="match status" value="1"/>
</dbReference>
<dbReference type="InterPro" id="IPR007300">
    <property type="entry name" value="CidB/LrgB"/>
</dbReference>
<feature type="transmembrane region" description="Helical" evidence="5">
    <location>
        <begin position="212"/>
        <end position="237"/>
    </location>
</feature>
<feature type="transmembrane region" description="Helical" evidence="5">
    <location>
        <begin position="6"/>
        <end position="27"/>
    </location>
</feature>
<name>A0A0D0KNP5_9PSED</name>
<feature type="transmembrane region" description="Helical" evidence="5">
    <location>
        <begin position="69"/>
        <end position="90"/>
    </location>
</feature>
<keyword evidence="3 5" id="KW-1133">Transmembrane helix</keyword>
<protein>
    <submittedName>
        <fullName evidence="6">Membrane protein</fullName>
    </submittedName>
</protein>
<dbReference type="OrthoDB" id="9811701at2"/>
<evidence type="ECO:0000313" key="7">
    <source>
        <dbReference type="Proteomes" id="UP000032068"/>
    </source>
</evidence>
<evidence type="ECO:0000256" key="2">
    <source>
        <dbReference type="ARBA" id="ARBA00022692"/>
    </source>
</evidence>
<feature type="transmembrane region" description="Helical" evidence="5">
    <location>
        <begin position="182"/>
        <end position="200"/>
    </location>
</feature>
<proteinExistence type="predicted"/>
<accession>A0A0D0KNP5</accession>
<organism evidence="6 7">
    <name type="scientific">Pseudomonas fulva</name>
    <dbReference type="NCBI Taxonomy" id="47880"/>
    <lineage>
        <taxon>Bacteria</taxon>
        <taxon>Pseudomonadati</taxon>
        <taxon>Pseudomonadota</taxon>
        <taxon>Gammaproteobacteria</taxon>
        <taxon>Pseudomonadales</taxon>
        <taxon>Pseudomonadaceae</taxon>
        <taxon>Pseudomonas</taxon>
    </lineage>
</organism>
<gene>
    <name evidence="6" type="ORF">RU08_16140</name>
</gene>
<dbReference type="EMBL" id="JXQW01000041">
    <property type="protein sequence ID" value="KIP98533.1"/>
    <property type="molecule type" value="Genomic_DNA"/>
</dbReference>
<evidence type="ECO:0000256" key="4">
    <source>
        <dbReference type="ARBA" id="ARBA00023136"/>
    </source>
</evidence>
<dbReference type="AlphaFoldDB" id="A0A0D0KNP5"/>
<feature type="transmembrane region" description="Helical" evidence="5">
    <location>
        <begin position="143"/>
        <end position="170"/>
    </location>
</feature>
<evidence type="ECO:0000256" key="5">
    <source>
        <dbReference type="SAM" id="Phobius"/>
    </source>
</evidence>
<dbReference type="PANTHER" id="PTHR30249">
    <property type="entry name" value="PUTATIVE SEROTONIN TRANSPORTER"/>
    <property type="match status" value="1"/>
</dbReference>
<feature type="transmembrane region" description="Helical" evidence="5">
    <location>
        <begin position="39"/>
        <end position="63"/>
    </location>
</feature>
<sequence length="238" mass="25061">MTLDWHGAWMAVTHHPLFGAGITLGAYQLAIAAYEKTRWVFLQPVLVSTLLVIAILLLCGLTFSEYKSGAEALTIFLGPATVALAVPLYLNLRRIRQVFWPTVLTLLIAGVVATVLGVALAWMLGAEHNMLMSMAPKSVTSPIAMLVASQIGGLAALAAVFVMITGVLGAIIGPSLLRWCGVHHHAAVGMALGMTAHAVGTSRAMQESEECGAFAALAMSLMGVFTAILLPLAIVFLN</sequence>